<keyword evidence="2" id="KW-0378">Hydrolase</keyword>
<feature type="binding site" evidence="3">
    <location>
        <position position="293"/>
    </location>
    <ligand>
        <name>Mg(2+)</name>
        <dbReference type="ChEBI" id="CHEBI:18420"/>
        <label>1</label>
    </ligand>
</feature>
<dbReference type="InterPro" id="IPR005502">
    <property type="entry name" value="Ribosyl_crysJ1"/>
</dbReference>
<feature type="binding site" evidence="3">
    <location>
        <position position="62"/>
    </location>
    <ligand>
        <name>Mg(2+)</name>
        <dbReference type="ChEBI" id="CHEBI:18420"/>
        <label>1</label>
    </ligand>
</feature>
<evidence type="ECO:0000256" key="1">
    <source>
        <dbReference type="ARBA" id="ARBA00010702"/>
    </source>
</evidence>
<dbReference type="PANTHER" id="PTHR16222:SF24">
    <property type="entry name" value="ADP-RIBOSYLHYDROLASE ARH3"/>
    <property type="match status" value="1"/>
</dbReference>
<dbReference type="SUPFAM" id="SSF101478">
    <property type="entry name" value="ADP-ribosylglycohydrolase"/>
    <property type="match status" value="1"/>
</dbReference>
<comment type="similarity">
    <text evidence="1">Belongs to the ADP-ribosylglycohydrolase family.</text>
</comment>
<evidence type="ECO:0000256" key="2">
    <source>
        <dbReference type="ARBA" id="ARBA00022801"/>
    </source>
</evidence>
<sequence>MTDRQEKILGGLLAAAIGDSMGAVTEHASRRKLKKDYGWVDTFIEPHEALKAKGHQIGLVTDDFSVAYYSALPLIEHRQKVDRELAIEGLLRWNEQPLYAQCAGPTTITTINRLRGRPSPPSRGDLLLCDNSRVTNGGGMKSGMMGLFNPGDLDAAIDDTITLCGLTHDNTIALSAACAIAAATAKAFCPGVSYLDLIEAGIYGAQEGYARSLEHFRPVAASSISKRIALAAEIGLAHQDDLAAAMEEIADVIGCGLFAHESIPAAFGYIAAARGQVMDSLYMAINAGDDTDTVACMTGFITGAYCSSRDLSPRYLALIDEVNHFDLRDMALQIDAIAGNTPET</sequence>
<gene>
    <name evidence="4" type="ORF">H8S23_07630</name>
</gene>
<dbReference type="RefSeq" id="WP_186887734.1">
    <property type="nucleotide sequence ID" value="NZ_JACONZ010000002.1"/>
</dbReference>
<reference evidence="4" key="1">
    <citation type="submission" date="2020-08" db="EMBL/GenBank/DDBJ databases">
        <title>Genome public.</title>
        <authorList>
            <person name="Liu C."/>
            <person name="Sun Q."/>
        </authorList>
    </citation>
    <scope>NUCLEOTIDE SEQUENCE</scope>
    <source>
        <strain evidence="4">BX8</strain>
    </source>
</reference>
<dbReference type="InterPro" id="IPR036705">
    <property type="entry name" value="Ribosyl_crysJ1_sf"/>
</dbReference>
<feature type="binding site" evidence="3">
    <location>
        <position position="61"/>
    </location>
    <ligand>
        <name>Mg(2+)</name>
        <dbReference type="ChEBI" id="CHEBI:18420"/>
        <label>1</label>
    </ligand>
</feature>
<feature type="binding site" evidence="3">
    <location>
        <position position="63"/>
    </location>
    <ligand>
        <name>Mg(2+)</name>
        <dbReference type="ChEBI" id="CHEBI:18420"/>
        <label>1</label>
    </ligand>
</feature>
<dbReference type="Pfam" id="PF03747">
    <property type="entry name" value="ADP_ribosyl_GH"/>
    <property type="match status" value="1"/>
</dbReference>
<organism evidence="4 5">
    <name type="scientific">Anaerofilum hominis</name>
    <dbReference type="NCBI Taxonomy" id="2763016"/>
    <lineage>
        <taxon>Bacteria</taxon>
        <taxon>Bacillati</taxon>
        <taxon>Bacillota</taxon>
        <taxon>Clostridia</taxon>
        <taxon>Eubacteriales</taxon>
        <taxon>Oscillospiraceae</taxon>
        <taxon>Anaerofilum</taxon>
    </lineage>
</organism>
<evidence type="ECO:0000313" key="4">
    <source>
        <dbReference type="EMBL" id="MBC5581378.1"/>
    </source>
</evidence>
<evidence type="ECO:0000313" key="5">
    <source>
        <dbReference type="Proteomes" id="UP000659630"/>
    </source>
</evidence>
<feature type="binding site" evidence="3">
    <location>
        <position position="292"/>
    </location>
    <ligand>
        <name>Mg(2+)</name>
        <dbReference type="ChEBI" id="CHEBI:18420"/>
        <label>1</label>
    </ligand>
</feature>
<dbReference type="GO" id="GO:0046872">
    <property type="term" value="F:metal ion binding"/>
    <property type="evidence" value="ECO:0007669"/>
    <property type="project" value="UniProtKB-KW"/>
</dbReference>
<dbReference type="AlphaFoldDB" id="A0A923L1I2"/>
<accession>A0A923L1I2</accession>
<dbReference type="Proteomes" id="UP000659630">
    <property type="component" value="Unassembled WGS sequence"/>
</dbReference>
<dbReference type="GO" id="GO:0016787">
    <property type="term" value="F:hydrolase activity"/>
    <property type="evidence" value="ECO:0007669"/>
    <property type="project" value="UniProtKB-KW"/>
</dbReference>
<name>A0A923L1I2_9FIRM</name>
<keyword evidence="3" id="KW-0479">Metal-binding</keyword>
<dbReference type="PANTHER" id="PTHR16222">
    <property type="entry name" value="ADP-RIBOSYLGLYCOHYDROLASE"/>
    <property type="match status" value="1"/>
</dbReference>
<feature type="binding site" evidence="3">
    <location>
        <position position="290"/>
    </location>
    <ligand>
        <name>Mg(2+)</name>
        <dbReference type="ChEBI" id="CHEBI:18420"/>
        <label>1</label>
    </ligand>
</feature>
<dbReference type="EMBL" id="JACONZ010000002">
    <property type="protein sequence ID" value="MBC5581378.1"/>
    <property type="molecule type" value="Genomic_DNA"/>
</dbReference>
<evidence type="ECO:0000256" key="3">
    <source>
        <dbReference type="PIRSR" id="PIRSR605502-1"/>
    </source>
</evidence>
<proteinExistence type="inferred from homology"/>
<comment type="cofactor">
    <cofactor evidence="3">
        <name>Mg(2+)</name>
        <dbReference type="ChEBI" id="CHEBI:18420"/>
    </cofactor>
    <text evidence="3">Binds 2 magnesium ions per subunit.</text>
</comment>
<keyword evidence="3" id="KW-0460">Magnesium</keyword>
<comment type="caution">
    <text evidence="4">The sequence shown here is derived from an EMBL/GenBank/DDBJ whole genome shotgun (WGS) entry which is preliminary data.</text>
</comment>
<keyword evidence="5" id="KW-1185">Reference proteome</keyword>
<protein>
    <submittedName>
        <fullName evidence="4">ADP-ribosylglycohydrolase family protein</fullName>
    </submittedName>
</protein>
<dbReference type="Gene3D" id="1.10.4080.10">
    <property type="entry name" value="ADP-ribosylation/Crystallin J1"/>
    <property type="match status" value="1"/>
</dbReference>
<dbReference type="InterPro" id="IPR050792">
    <property type="entry name" value="ADP-ribosylglycohydrolase"/>
</dbReference>